<dbReference type="SUPFAM" id="SSF51445">
    <property type="entry name" value="(Trans)glycosidases"/>
    <property type="match status" value="1"/>
</dbReference>
<dbReference type="EMBL" id="SOBG01000003">
    <property type="protein sequence ID" value="TDT71434.1"/>
    <property type="molecule type" value="Genomic_DNA"/>
</dbReference>
<dbReference type="RefSeq" id="WP_166667344.1">
    <property type="nucleotide sequence ID" value="NZ_SOBG01000003.1"/>
</dbReference>
<feature type="domain" description="Glycoside-hydrolase family GH114 TIM-barrel" evidence="1">
    <location>
        <begin position="46"/>
        <end position="272"/>
    </location>
</feature>
<comment type="caution">
    <text evidence="2">The sequence shown here is derived from an EMBL/GenBank/DDBJ whole genome shotgun (WGS) entry which is preliminary data.</text>
</comment>
<protein>
    <submittedName>
        <fullName evidence="2">Cysteinyl-tRNA synthetase</fullName>
    </submittedName>
</protein>
<dbReference type="InterPro" id="IPR016063">
    <property type="entry name" value="TM1410_Glycdase"/>
</dbReference>
<proteinExistence type="predicted"/>
<evidence type="ECO:0000313" key="2">
    <source>
        <dbReference type="EMBL" id="TDT71434.1"/>
    </source>
</evidence>
<evidence type="ECO:0000259" key="1">
    <source>
        <dbReference type="Pfam" id="PF03537"/>
    </source>
</evidence>
<dbReference type="Gene3D" id="3.20.20.70">
    <property type="entry name" value="Aldolase class I"/>
    <property type="match status" value="1"/>
</dbReference>
<dbReference type="InterPro" id="IPR004352">
    <property type="entry name" value="GH114_TIM-barrel"/>
</dbReference>
<accession>A0AA46DZ61</accession>
<dbReference type="InterPro" id="IPR016062">
    <property type="entry name" value="TM1410-rel"/>
</dbReference>
<dbReference type="Proteomes" id="UP000294678">
    <property type="component" value="Unassembled WGS sequence"/>
</dbReference>
<gene>
    <name evidence="2" type="ORF">EV215_0809</name>
</gene>
<dbReference type="NCBIfam" id="TIGR01370">
    <property type="entry name" value="MJ1477/TM1410 family putative glycoside hydrolase"/>
    <property type="match status" value="1"/>
</dbReference>
<dbReference type="InterPro" id="IPR017853">
    <property type="entry name" value="GH"/>
</dbReference>
<reference evidence="2 3" key="1">
    <citation type="submission" date="2019-03" db="EMBL/GenBank/DDBJ databases">
        <title>Genomic Encyclopedia of Type Strains, Phase IV (KMG-IV): sequencing the most valuable type-strain genomes for metagenomic binning, comparative biology and taxonomic classification.</title>
        <authorList>
            <person name="Goeker M."/>
        </authorList>
    </citation>
    <scope>NUCLEOTIDE SEQUENCE [LARGE SCALE GENOMIC DNA]</scope>
    <source>
        <strain evidence="2 3">DSM 100055</strain>
    </source>
</reference>
<dbReference type="InterPro" id="IPR013785">
    <property type="entry name" value="Aldolase_TIM"/>
</dbReference>
<keyword evidence="3" id="KW-1185">Reference proteome</keyword>
<dbReference type="Pfam" id="PF03537">
    <property type="entry name" value="Glyco_hydro_114"/>
    <property type="match status" value="1"/>
</dbReference>
<dbReference type="AlphaFoldDB" id="A0AA46DZ61"/>
<sequence length="282" mass="33794">MIILLLISLIFISCSGNDIKQNNDNNSWLVQYQNINIDDIIKSNYKTVIIDYSKDGSDMHSFTKSEIDKLKNHNIKVISYLSIGEAEDYRFYWKNSWNTKYPIWIKYENPDWKGNYKVEYWNKEWENIIYIYLDKILKIGFDGVYLDVIDAYKYLDSNINYNAEKMIEFIEKISIYTKSKNPNFLIIPQNSEDLLKYDKENKFLNSIDGVGVESLWFYKNKPQDKKNTDYRLKFLRQLQSKGKFIYVIEYINKNIYTAKQLAIKNNFYYYIAKPDSDLDEIN</sequence>
<organism evidence="2 3">
    <name type="scientific">Hypnocyclicus thermotrophus</name>
    <dbReference type="NCBI Taxonomy" id="1627895"/>
    <lineage>
        <taxon>Bacteria</taxon>
        <taxon>Fusobacteriati</taxon>
        <taxon>Fusobacteriota</taxon>
        <taxon>Fusobacteriia</taxon>
        <taxon>Fusobacteriales</taxon>
        <taxon>Fusobacteriaceae</taxon>
        <taxon>Hypnocyclicus</taxon>
    </lineage>
</organism>
<dbReference type="PANTHER" id="PTHR35882:SF1">
    <property type="match status" value="1"/>
</dbReference>
<name>A0AA46DZ61_9FUSO</name>
<dbReference type="PRINTS" id="PR01545">
    <property type="entry name" value="THEMAYE10DUF"/>
</dbReference>
<evidence type="ECO:0000313" key="3">
    <source>
        <dbReference type="Proteomes" id="UP000294678"/>
    </source>
</evidence>
<dbReference type="PANTHER" id="PTHR35882">
    <property type="entry name" value="PELA"/>
    <property type="match status" value="1"/>
</dbReference>